<feature type="short sequence motif" description="'HIGH' region" evidence="12">
    <location>
        <begin position="31"/>
        <end position="41"/>
    </location>
</feature>
<evidence type="ECO:0000313" key="15">
    <source>
        <dbReference type="Proteomes" id="UP001560685"/>
    </source>
</evidence>
<evidence type="ECO:0000256" key="11">
    <source>
        <dbReference type="ARBA" id="ARBA00023146"/>
    </source>
</evidence>
<comment type="subcellular location">
    <subcellularLocation>
        <location evidence="1 12">Cytoplasm</location>
    </subcellularLocation>
</comment>
<evidence type="ECO:0000256" key="8">
    <source>
        <dbReference type="ARBA" id="ARBA00022833"/>
    </source>
</evidence>
<dbReference type="Pfam" id="PF23493">
    <property type="entry name" value="CysS_C"/>
    <property type="match status" value="1"/>
</dbReference>
<keyword evidence="8 12" id="KW-0862">Zinc</keyword>
<keyword evidence="15" id="KW-1185">Reference proteome</keyword>
<keyword evidence="9 12" id="KW-0067">ATP-binding</keyword>
<dbReference type="InterPro" id="IPR024909">
    <property type="entry name" value="Cys-tRNA/MSH_ligase"/>
</dbReference>
<dbReference type="InterPro" id="IPR015273">
    <property type="entry name" value="Cys-tRNA-synt_Ia_DALR"/>
</dbReference>
<dbReference type="EMBL" id="JBEHZE010000001">
    <property type="protein sequence ID" value="MEX6633086.1"/>
    <property type="molecule type" value="Genomic_DNA"/>
</dbReference>
<evidence type="ECO:0000313" key="14">
    <source>
        <dbReference type="EMBL" id="MEX6633086.1"/>
    </source>
</evidence>
<reference evidence="14 15" key="1">
    <citation type="submission" date="2024-05" db="EMBL/GenBank/DDBJ databases">
        <title>Three bacterial strains, DH-69, EH-24, and ECK-19 isolated from coastal sediments.</title>
        <authorList>
            <person name="Ye Y.-Q."/>
            <person name="Du Z.-J."/>
        </authorList>
    </citation>
    <scope>NUCLEOTIDE SEQUENCE [LARGE SCALE GENOMIC DNA]</scope>
    <source>
        <strain evidence="14 15">ECK-19</strain>
    </source>
</reference>
<keyword evidence="7 12" id="KW-0547">Nucleotide-binding</keyword>
<dbReference type="InterPro" id="IPR009080">
    <property type="entry name" value="tRNAsynth_Ia_anticodon-bd"/>
</dbReference>
<keyword evidence="4 12" id="KW-0963">Cytoplasm</keyword>
<evidence type="ECO:0000256" key="3">
    <source>
        <dbReference type="ARBA" id="ARBA00011245"/>
    </source>
</evidence>
<keyword evidence="6 12" id="KW-0479">Metal-binding</keyword>
<evidence type="ECO:0000256" key="10">
    <source>
        <dbReference type="ARBA" id="ARBA00022917"/>
    </source>
</evidence>
<evidence type="ECO:0000256" key="12">
    <source>
        <dbReference type="HAMAP-Rule" id="MF_00041"/>
    </source>
</evidence>
<name>A0ABV3Z2S8_9PROT</name>
<dbReference type="SMART" id="SM00840">
    <property type="entry name" value="DALR_2"/>
    <property type="match status" value="1"/>
</dbReference>
<sequence>MALKIYDSMTREKRVFEPADPNRVTLYVCGPTVYNYAHIGNARAAVAFDLLFRVLRNRYGADHVVYARNITDIDDKIIKASLSTGEPIGDITRKFAQIYRDDMGALGVLAPNAEPAATDHIDGMIAMVKSLIELGAAYAADGHVLFSIDSYDAYGKLSGVDRDEMLAGARVEVAPYKKNPADFVLWKPSSDAEPGWESPWGRGRPGWHLECSVMIRHELAETIDIHGGGQDLRFPHHENEIAQSVCAHKGAPLARYWMHNGFLRMGSDKMSKSLGNVVLAHDLLKDWPGEVIRWALLSAHYRQPLEWTEELLRQSKKQLDRFYRLIEEVAFTEDIGDAPESVALALEDDLNTPEAFAGLHELRDISSQLDGAARENAIIRLRNAGRLMGFLNADPAQWFRGVATDGPSADEIEALLQERLEARTSKNFARADEIRDTLAAKGIVIEDGPQGATWRKE</sequence>
<organism evidence="14 15">
    <name type="scientific">Hyphococcus lacteus</name>
    <dbReference type="NCBI Taxonomy" id="3143536"/>
    <lineage>
        <taxon>Bacteria</taxon>
        <taxon>Pseudomonadati</taxon>
        <taxon>Pseudomonadota</taxon>
        <taxon>Alphaproteobacteria</taxon>
        <taxon>Parvularculales</taxon>
        <taxon>Parvularculaceae</taxon>
        <taxon>Hyphococcus</taxon>
    </lineage>
</organism>
<evidence type="ECO:0000256" key="2">
    <source>
        <dbReference type="ARBA" id="ARBA00005594"/>
    </source>
</evidence>
<feature type="binding site" evidence="12">
    <location>
        <position position="29"/>
    </location>
    <ligand>
        <name>Zn(2+)</name>
        <dbReference type="ChEBI" id="CHEBI:29105"/>
    </ligand>
</feature>
<evidence type="ECO:0000256" key="6">
    <source>
        <dbReference type="ARBA" id="ARBA00022723"/>
    </source>
</evidence>
<comment type="cofactor">
    <cofactor evidence="12">
        <name>Zn(2+)</name>
        <dbReference type="ChEBI" id="CHEBI:29105"/>
    </cofactor>
    <text evidence="12">Binds 1 zinc ion per subunit.</text>
</comment>
<dbReference type="InterPro" id="IPR015803">
    <property type="entry name" value="Cys-tRNA-ligase"/>
</dbReference>
<feature type="binding site" evidence="12">
    <location>
        <position position="240"/>
    </location>
    <ligand>
        <name>Zn(2+)</name>
        <dbReference type="ChEBI" id="CHEBI:29105"/>
    </ligand>
</feature>
<dbReference type="PRINTS" id="PR00983">
    <property type="entry name" value="TRNASYNTHCYS"/>
</dbReference>
<comment type="catalytic activity">
    <reaction evidence="12">
        <text>tRNA(Cys) + L-cysteine + ATP = L-cysteinyl-tRNA(Cys) + AMP + diphosphate</text>
        <dbReference type="Rhea" id="RHEA:17773"/>
        <dbReference type="Rhea" id="RHEA-COMP:9661"/>
        <dbReference type="Rhea" id="RHEA-COMP:9679"/>
        <dbReference type="ChEBI" id="CHEBI:30616"/>
        <dbReference type="ChEBI" id="CHEBI:33019"/>
        <dbReference type="ChEBI" id="CHEBI:35235"/>
        <dbReference type="ChEBI" id="CHEBI:78442"/>
        <dbReference type="ChEBI" id="CHEBI:78517"/>
        <dbReference type="ChEBI" id="CHEBI:456215"/>
        <dbReference type="EC" id="6.1.1.16"/>
    </reaction>
</comment>
<protein>
    <recommendedName>
        <fullName evidence="12">Cysteine--tRNA ligase</fullName>
        <ecNumber evidence="12">6.1.1.16</ecNumber>
    </recommendedName>
    <alternativeName>
        <fullName evidence="12">Cysteinyl-tRNA synthetase</fullName>
        <shortName evidence="12">CysRS</shortName>
    </alternativeName>
</protein>
<gene>
    <name evidence="12 14" type="primary">cysS</name>
    <name evidence="14" type="ORF">ABFZ84_05940</name>
</gene>
<comment type="similarity">
    <text evidence="2 12">Belongs to the class-I aminoacyl-tRNA synthetase family.</text>
</comment>
<dbReference type="SUPFAM" id="SSF52374">
    <property type="entry name" value="Nucleotidylyl transferase"/>
    <property type="match status" value="1"/>
</dbReference>
<keyword evidence="5 12" id="KW-0436">Ligase</keyword>
<dbReference type="NCBIfam" id="TIGR00435">
    <property type="entry name" value="cysS"/>
    <property type="match status" value="1"/>
</dbReference>
<dbReference type="RefSeq" id="WP_369313030.1">
    <property type="nucleotide sequence ID" value="NZ_JBEHZE010000001.1"/>
</dbReference>
<comment type="caution">
    <text evidence="14">The sequence shown here is derived from an EMBL/GenBank/DDBJ whole genome shotgun (WGS) entry which is preliminary data.</text>
</comment>
<feature type="short sequence motif" description="'KMSKS' region" evidence="12">
    <location>
        <begin position="269"/>
        <end position="273"/>
    </location>
</feature>
<dbReference type="InterPro" id="IPR056411">
    <property type="entry name" value="CysS_C"/>
</dbReference>
<evidence type="ECO:0000256" key="4">
    <source>
        <dbReference type="ARBA" id="ARBA00022490"/>
    </source>
</evidence>
<proteinExistence type="inferred from homology"/>
<keyword evidence="11 12" id="KW-0030">Aminoacyl-tRNA synthetase</keyword>
<dbReference type="EC" id="6.1.1.16" evidence="12"/>
<feature type="domain" description="Cysteinyl-tRNA synthetase class Ia DALR" evidence="13">
    <location>
        <begin position="341"/>
        <end position="399"/>
    </location>
</feature>
<evidence type="ECO:0000256" key="1">
    <source>
        <dbReference type="ARBA" id="ARBA00004496"/>
    </source>
</evidence>
<dbReference type="PANTHER" id="PTHR10890">
    <property type="entry name" value="CYSTEINYL-TRNA SYNTHETASE"/>
    <property type="match status" value="1"/>
</dbReference>
<comment type="subunit">
    <text evidence="3 12">Monomer.</text>
</comment>
<dbReference type="SUPFAM" id="SSF47323">
    <property type="entry name" value="Anticodon-binding domain of a subclass of class I aminoacyl-tRNA synthetases"/>
    <property type="match status" value="1"/>
</dbReference>
<feature type="binding site" evidence="12">
    <location>
        <position position="236"/>
    </location>
    <ligand>
        <name>Zn(2+)</name>
        <dbReference type="ChEBI" id="CHEBI:29105"/>
    </ligand>
</feature>
<dbReference type="CDD" id="cd00672">
    <property type="entry name" value="CysRS_core"/>
    <property type="match status" value="1"/>
</dbReference>
<evidence type="ECO:0000256" key="9">
    <source>
        <dbReference type="ARBA" id="ARBA00022840"/>
    </source>
</evidence>
<dbReference type="Pfam" id="PF01406">
    <property type="entry name" value="tRNA-synt_1e"/>
    <property type="match status" value="1"/>
</dbReference>
<accession>A0ABV3Z2S8</accession>
<dbReference type="InterPro" id="IPR014729">
    <property type="entry name" value="Rossmann-like_a/b/a_fold"/>
</dbReference>
<feature type="binding site" evidence="12">
    <location>
        <position position="272"/>
    </location>
    <ligand>
        <name>ATP</name>
        <dbReference type="ChEBI" id="CHEBI:30616"/>
    </ligand>
</feature>
<dbReference type="PANTHER" id="PTHR10890:SF3">
    <property type="entry name" value="CYSTEINE--TRNA LIGASE, CYTOPLASMIC"/>
    <property type="match status" value="1"/>
</dbReference>
<dbReference type="Gene3D" id="1.20.120.1910">
    <property type="entry name" value="Cysteine-tRNA ligase, C-terminal anti-codon recognition domain"/>
    <property type="match status" value="1"/>
</dbReference>
<dbReference type="InterPro" id="IPR032678">
    <property type="entry name" value="tRNA-synt_1_cat_dom"/>
</dbReference>
<evidence type="ECO:0000256" key="7">
    <source>
        <dbReference type="ARBA" id="ARBA00022741"/>
    </source>
</evidence>
<dbReference type="Proteomes" id="UP001560685">
    <property type="component" value="Unassembled WGS sequence"/>
</dbReference>
<evidence type="ECO:0000259" key="13">
    <source>
        <dbReference type="SMART" id="SM00840"/>
    </source>
</evidence>
<dbReference type="HAMAP" id="MF_00041">
    <property type="entry name" value="Cys_tRNA_synth"/>
    <property type="match status" value="1"/>
</dbReference>
<evidence type="ECO:0000256" key="5">
    <source>
        <dbReference type="ARBA" id="ARBA00022598"/>
    </source>
</evidence>
<dbReference type="GO" id="GO:0004817">
    <property type="term" value="F:cysteine-tRNA ligase activity"/>
    <property type="evidence" value="ECO:0007669"/>
    <property type="project" value="UniProtKB-EC"/>
</dbReference>
<feature type="binding site" evidence="12">
    <location>
        <position position="211"/>
    </location>
    <ligand>
        <name>Zn(2+)</name>
        <dbReference type="ChEBI" id="CHEBI:29105"/>
    </ligand>
</feature>
<dbReference type="Gene3D" id="3.40.50.620">
    <property type="entry name" value="HUPs"/>
    <property type="match status" value="1"/>
</dbReference>
<keyword evidence="10 12" id="KW-0648">Protein biosynthesis</keyword>